<dbReference type="GO" id="GO:0016787">
    <property type="term" value="F:hydrolase activity"/>
    <property type="evidence" value="ECO:0007669"/>
    <property type="project" value="UniProtKB-KW"/>
</dbReference>
<dbReference type="PANTHER" id="PTHR33353">
    <property type="entry name" value="PUTATIVE (AFU_ORTHOLOGUE AFUA_1G12560)-RELATED"/>
    <property type="match status" value="1"/>
</dbReference>
<protein>
    <recommendedName>
        <fullName evidence="5">AA9 family lytic polysaccharide monooxygenase</fullName>
        <ecNumber evidence="5">1.14.99.56</ecNumber>
    </recommendedName>
    <alternativeName>
        <fullName evidence="5">Endo-beta-1,4-glucanase</fullName>
    </alternativeName>
    <alternativeName>
        <fullName evidence="5">Glycosyl hydrolase 61 family protein</fullName>
    </alternativeName>
</protein>
<sequence length="286" mass="29712">MATTTARIFAANVGSQDFASQTEVYQVKAGDEIGFGTDFNTLIQHPGSPPGVYEPGPKSFGSDGIEWGATDIGNFTFPLPKETPAGQYLVRIEHIALHGAGDYADAEMYFNCAQIEVEGDSAAVPEPVVKIPGVYTGYEPGILFYMYRPYWTNYTMPGPKVWPNGGDSVIYADGVSVAPDDAWSAPAVIPSSVSTTAIATASSSPSSSYYSSYSSITSSASSVLPSPSVATSAGPTESPVTTAAPVPCDEETVTATASVTETITVDPACKPPVTVTVSSTTTVTVV</sequence>
<gene>
    <name evidence="8" type="ORF">BDW59DRAFT_163619</name>
</gene>
<dbReference type="Gene3D" id="2.70.50.70">
    <property type="match status" value="1"/>
</dbReference>
<keyword evidence="5" id="KW-0624">Polysaccharide degradation</keyword>
<name>A0ABR4I7D9_9EURO</name>
<comment type="caution">
    <text evidence="8">The sequence shown here is derived from an EMBL/GenBank/DDBJ whole genome shotgun (WGS) entry which is preliminary data.</text>
</comment>
<dbReference type="EMBL" id="JBFXLS010000056">
    <property type="protein sequence ID" value="KAL2822808.1"/>
    <property type="molecule type" value="Genomic_DNA"/>
</dbReference>
<evidence type="ECO:0000313" key="9">
    <source>
        <dbReference type="Proteomes" id="UP001610335"/>
    </source>
</evidence>
<feature type="region of interest" description="Disordered" evidence="6">
    <location>
        <begin position="221"/>
        <end position="244"/>
    </location>
</feature>
<keyword evidence="5" id="KW-0119">Carbohydrate metabolism</keyword>
<dbReference type="PANTHER" id="PTHR33353:SF32">
    <property type="entry name" value="ENDO-BETA-1,4-GLUCANASE D"/>
    <property type="match status" value="1"/>
</dbReference>
<feature type="compositionally biased region" description="Low complexity" evidence="6">
    <location>
        <begin position="221"/>
        <end position="233"/>
    </location>
</feature>
<evidence type="ECO:0000313" key="8">
    <source>
        <dbReference type="EMBL" id="KAL2822808.1"/>
    </source>
</evidence>
<feature type="domain" description="Auxiliary Activity family 9 catalytic" evidence="7">
    <location>
        <begin position="63"/>
        <end position="151"/>
    </location>
</feature>
<evidence type="ECO:0000256" key="3">
    <source>
        <dbReference type="ARBA" id="ARBA00022525"/>
    </source>
</evidence>
<comment type="domain">
    <text evidence="5">Has a modular structure: an endo-beta-1,4-glucanase catalytic module at the N-terminus, a linker rich in serines and threonines, and a C-terminal carbohydrate-binding module (CBM).</text>
</comment>
<keyword evidence="9" id="KW-1185">Reference proteome</keyword>
<dbReference type="Proteomes" id="UP001610335">
    <property type="component" value="Unassembled WGS sequence"/>
</dbReference>
<dbReference type="Pfam" id="PF03443">
    <property type="entry name" value="AA9"/>
    <property type="match status" value="1"/>
</dbReference>
<comment type="catalytic activity">
    <reaction evidence="5">
        <text>[(1-&gt;4)-beta-D-glucosyl]n+m + reduced acceptor + O2 = 4-dehydro-beta-D-glucosyl-[(1-&gt;4)-beta-D-glucosyl]n-1 + [(1-&gt;4)-beta-D-glucosyl]m + acceptor + H2O.</text>
        <dbReference type="EC" id="1.14.99.56"/>
    </reaction>
</comment>
<organism evidence="8 9">
    <name type="scientific">Aspergillus cavernicola</name>
    <dbReference type="NCBI Taxonomy" id="176166"/>
    <lineage>
        <taxon>Eukaryota</taxon>
        <taxon>Fungi</taxon>
        <taxon>Dikarya</taxon>
        <taxon>Ascomycota</taxon>
        <taxon>Pezizomycotina</taxon>
        <taxon>Eurotiomycetes</taxon>
        <taxon>Eurotiomycetidae</taxon>
        <taxon>Eurotiales</taxon>
        <taxon>Aspergillaceae</taxon>
        <taxon>Aspergillus</taxon>
        <taxon>Aspergillus subgen. Nidulantes</taxon>
    </lineage>
</organism>
<comment type="subcellular location">
    <subcellularLocation>
        <location evidence="2 5">Secreted</location>
    </subcellularLocation>
</comment>
<comment type="cofactor">
    <cofactor evidence="1">
        <name>Cu(2+)</name>
        <dbReference type="ChEBI" id="CHEBI:29036"/>
    </cofactor>
</comment>
<keyword evidence="3 5" id="KW-0964">Secreted</keyword>
<evidence type="ECO:0000256" key="1">
    <source>
        <dbReference type="ARBA" id="ARBA00001973"/>
    </source>
</evidence>
<keyword evidence="8" id="KW-0378">Hydrolase</keyword>
<keyword evidence="5" id="KW-0136">Cellulose degradation</keyword>
<reference evidence="8 9" key="1">
    <citation type="submission" date="2024-07" db="EMBL/GenBank/DDBJ databases">
        <title>Section-level genome sequencing and comparative genomics of Aspergillus sections Usti and Cavernicolus.</title>
        <authorList>
            <consortium name="Lawrence Berkeley National Laboratory"/>
            <person name="Nybo J.L."/>
            <person name="Vesth T.C."/>
            <person name="Theobald S."/>
            <person name="Frisvad J.C."/>
            <person name="Larsen T.O."/>
            <person name="Kjaerboelling I."/>
            <person name="Rothschild-Mancinelli K."/>
            <person name="Lyhne E.K."/>
            <person name="Kogle M.E."/>
            <person name="Barry K."/>
            <person name="Clum A."/>
            <person name="Na H."/>
            <person name="Ledsgaard L."/>
            <person name="Lin J."/>
            <person name="Lipzen A."/>
            <person name="Kuo A."/>
            <person name="Riley R."/>
            <person name="Mondo S."/>
            <person name="LaButti K."/>
            <person name="Haridas S."/>
            <person name="Pangalinan J."/>
            <person name="Salamov A.A."/>
            <person name="Simmons B.A."/>
            <person name="Magnuson J.K."/>
            <person name="Chen J."/>
            <person name="Drula E."/>
            <person name="Henrissat B."/>
            <person name="Wiebenga A."/>
            <person name="Lubbers R.J."/>
            <person name="Gomes A.C."/>
            <person name="Makela M.R."/>
            <person name="Stajich J."/>
            <person name="Grigoriev I.V."/>
            <person name="Mortensen U.H."/>
            <person name="De vries R.P."/>
            <person name="Baker S.E."/>
            <person name="Andersen M.R."/>
        </authorList>
    </citation>
    <scope>NUCLEOTIDE SEQUENCE [LARGE SCALE GENOMIC DNA]</scope>
    <source>
        <strain evidence="8 9">CBS 600.67</strain>
    </source>
</reference>
<evidence type="ECO:0000256" key="5">
    <source>
        <dbReference type="RuleBase" id="RU368122"/>
    </source>
</evidence>
<accession>A0ABR4I7D9</accession>
<dbReference type="InterPro" id="IPR049892">
    <property type="entry name" value="AA9"/>
</dbReference>
<evidence type="ECO:0000259" key="7">
    <source>
        <dbReference type="Pfam" id="PF03443"/>
    </source>
</evidence>
<evidence type="ECO:0000256" key="2">
    <source>
        <dbReference type="ARBA" id="ARBA00004613"/>
    </source>
</evidence>
<evidence type="ECO:0000256" key="6">
    <source>
        <dbReference type="SAM" id="MobiDB-lite"/>
    </source>
</evidence>
<proteinExistence type="predicted"/>
<evidence type="ECO:0000256" key="4">
    <source>
        <dbReference type="ARBA" id="ARBA00023157"/>
    </source>
</evidence>
<dbReference type="EC" id="1.14.99.56" evidence="5"/>
<dbReference type="InterPro" id="IPR005103">
    <property type="entry name" value="AA9_LPMO"/>
</dbReference>
<keyword evidence="4 5" id="KW-1015">Disulfide bond</keyword>
<comment type="function">
    <text evidence="5">Lytic polysaccharide monooxygenase (LMPO) that depolymerizes crystalline and amorphous polysaccharides via the oxidation of scissile alpha- or beta-(1-4)-glycosidic bonds, yielding C1 and/or C4 oxidation products. Catalysis by LPMOs requires the reduction of the active-site copper from Cu(II) to Cu(I) by a reducing agent and H(2)O(2) or O(2) as a cosubstrate.</text>
</comment>